<proteinExistence type="predicted"/>
<keyword evidence="2" id="KW-1185">Reference proteome</keyword>
<dbReference type="EMBL" id="MUMY01000015">
    <property type="protein sequence ID" value="ONM47494.1"/>
    <property type="molecule type" value="Genomic_DNA"/>
</dbReference>
<comment type="caution">
    <text evidence="1">The sequence shown here is derived from an EMBL/GenBank/DDBJ whole genome shotgun (WGS) entry which is preliminary data.</text>
</comment>
<dbReference type="Proteomes" id="UP000188836">
    <property type="component" value="Unassembled WGS sequence"/>
</dbReference>
<dbReference type="AlphaFoldDB" id="A0A1W0BPB9"/>
<organism evidence="1 2">
    <name type="scientific">Nocardia donostiensis</name>
    <dbReference type="NCBI Taxonomy" id="1538463"/>
    <lineage>
        <taxon>Bacteria</taxon>
        <taxon>Bacillati</taxon>
        <taxon>Actinomycetota</taxon>
        <taxon>Actinomycetes</taxon>
        <taxon>Mycobacteriales</taxon>
        <taxon>Nocardiaceae</taxon>
        <taxon>Nocardia</taxon>
    </lineage>
</organism>
<accession>A0A1W0BPB9</accession>
<protein>
    <submittedName>
        <fullName evidence="1">Uncharacterized protein</fullName>
    </submittedName>
</protein>
<evidence type="ECO:0000313" key="2">
    <source>
        <dbReference type="Proteomes" id="UP000188836"/>
    </source>
</evidence>
<evidence type="ECO:0000313" key="1">
    <source>
        <dbReference type="EMBL" id="ONM47494.1"/>
    </source>
</evidence>
<reference evidence="1 2" key="1">
    <citation type="journal article" date="2016" name="Antonie Van Leeuwenhoek">
        <title>Nocardia donostiensis sp. nov., isolated from human respiratory specimens.</title>
        <authorList>
            <person name="Ercibengoa M."/>
            <person name="Bell M."/>
            <person name="Marimon J.M."/>
            <person name="Humrighouse B."/>
            <person name="Klenk H.P."/>
            <person name="Potter G."/>
            <person name="Perez-Trallero E."/>
        </authorList>
    </citation>
    <scope>NUCLEOTIDE SEQUENCE [LARGE SCALE GENOMIC DNA]</scope>
    <source>
        <strain evidence="1 2">X1655</strain>
    </source>
</reference>
<gene>
    <name evidence="1" type="ORF">B0T46_17725</name>
</gene>
<name>A0A1W0BPB9_9NOCA</name>
<dbReference type="STRING" id="1538463.B0T36_15335"/>
<sequence>MPNDVVSEADTPASRCSFYRRVCAIPASVQPGTGCILVRAGTVTAVTTPAHYGQAVLAYMRTSGLKIGPVVSYPRSRLWSFLALPHLRPGSPEADGLFYYHTSVAAMGTVIGLPSPAHPARRVWVHPPVGVFRPSASVVVSCLRRIIDDGRVSAAVSLRSNSDR</sequence>